<accession>A0A871YC58</accession>
<evidence type="ECO:0000259" key="2">
    <source>
        <dbReference type="Pfam" id="PF03795"/>
    </source>
</evidence>
<dbReference type="SUPFAM" id="SSF54909">
    <property type="entry name" value="Dimeric alpha+beta barrel"/>
    <property type="match status" value="1"/>
</dbReference>
<evidence type="ECO:0000313" key="3">
    <source>
        <dbReference type="EMBL" id="QOV08964.1"/>
    </source>
</evidence>
<dbReference type="InterPro" id="IPR011008">
    <property type="entry name" value="Dimeric_a/b-barrel"/>
</dbReference>
<dbReference type="EMBL" id="MW122878">
    <property type="protein sequence ID" value="QOV08964.1"/>
    <property type="molecule type" value="Genomic_DNA"/>
</dbReference>
<name>A0A871YC58_9MICO</name>
<feature type="domain" description="YCII-related" evidence="2">
    <location>
        <begin position="34"/>
        <end position="110"/>
    </location>
</feature>
<evidence type="ECO:0000256" key="1">
    <source>
        <dbReference type="ARBA" id="ARBA00007689"/>
    </source>
</evidence>
<proteinExistence type="inferred from homology"/>
<dbReference type="Gene3D" id="3.30.70.1060">
    <property type="entry name" value="Dimeric alpha+beta barrel"/>
    <property type="match status" value="1"/>
</dbReference>
<comment type="similarity">
    <text evidence="1">Belongs to the YciI family.</text>
</comment>
<sequence length="122" mass="12855">MGDEGVGRLAKRATVRFLLSVIDSVSGGATTDEIAAIDSFNDGLVAADYWVMAAGVGAPSTGFVFDNRNGAGIEAPGGYVETPEYVAGFWIIDVPDSETARKLAADASLACNRRVELRPFLR</sequence>
<reference evidence="3" key="1">
    <citation type="submission" date="2020-10" db="EMBL/GenBank/DDBJ databases">
        <title>Diverse heliorhodopsins detected via functional metagenomics in peat lake Actinobacteria, Chloroflexi and Archaea.</title>
        <authorList>
            <person name="Chazan A."/>
            <person name="Rozenberg A."/>
            <person name="Tahan R."/>
            <person name="Mannen K."/>
            <person name="Nagata T."/>
            <person name="Yaish S."/>
            <person name="Larom S."/>
            <person name="Kandori H."/>
            <person name="Inoue K."/>
            <person name="Beja O."/>
            <person name="Pushkarev A."/>
        </authorList>
    </citation>
    <scope>NUCLEOTIDE SEQUENCE</scope>
</reference>
<protein>
    <recommendedName>
        <fullName evidence="2">YCII-related domain-containing protein</fullName>
    </recommendedName>
</protein>
<dbReference type="InterPro" id="IPR005545">
    <property type="entry name" value="YCII"/>
</dbReference>
<organism evidence="3">
    <name type="scientific">uncultured Micrococcales bacterium</name>
    <dbReference type="NCBI Taxonomy" id="1920814"/>
    <lineage>
        <taxon>Bacteria</taxon>
        <taxon>Bacillati</taxon>
        <taxon>Actinomycetota</taxon>
        <taxon>Actinomycetes</taxon>
        <taxon>Micrococcales</taxon>
        <taxon>environmental samples</taxon>
    </lineage>
</organism>
<dbReference type="AlphaFoldDB" id="A0A871YC58"/>
<gene>
    <name evidence="3" type="ORF">HULAa45C8S_00004</name>
</gene>
<dbReference type="Pfam" id="PF03795">
    <property type="entry name" value="YCII"/>
    <property type="match status" value="1"/>
</dbReference>